<evidence type="ECO:0000313" key="3">
    <source>
        <dbReference type="Proteomes" id="UP000664417"/>
    </source>
</evidence>
<protein>
    <recommendedName>
        <fullName evidence="4">Transmembrane protein</fullName>
    </recommendedName>
</protein>
<keyword evidence="3" id="KW-1185">Reference proteome</keyword>
<feature type="transmembrane region" description="Helical" evidence="1">
    <location>
        <begin position="12"/>
        <end position="30"/>
    </location>
</feature>
<evidence type="ECO:0000313" key="2">
    <source>
        <dbReference type="EMBL" id="MBO1321539.1"/>
    </source>
</evidence>
<feature type="transmembrane region" description="Helical" evidence="1">
    <location>
        <begin position="228"/>
        <end position="246"/>
    </location>
</feature>
<dbReference type="RefSeq" id="WP_207861513.1">
    <property type="nucleotide sequence ID" value="NZ_JAFREP010000025.1"/>
</dbReference>
<sequence length="266" mass="29561">MSANPTFVGIRRFFYLALAGSILLFAYGYLTKGTLPGVDQVDEALFLEPVQEATVRAPFELTYAGNSYHVVPRAEYRLQGLVVTHNNITGFSDIYHDSGSVDTKDICVVYGTNARSGVYLNSEFWSGAWTCYYRTDLGFLFSNSHISNNHLITDRDALRRQIADIRIGDQVVVEGLLVDYNPINQPRNVRGTSLTRDDTGNGACEVLFVENIEVLKKGTPLAYAATRFGAYGFVLSLVGMLAALAIEAHTTPRHQYSSRWGEYKGY</sequence>
<comment type="caution">
    <text evidence="2">The sequence shown here is derived from an EMBL/GenBank/DDBJ whole genome shotgun (WGS) entry which is preliminary data.</text>
</comment>
<evidence type="ECO:0008006" key="4">
    <source>
        <dbReference type="Google" id="ProtNLM"/>
    </source>
</evidence>
<dbReference type="EMBL" id="JAFREP010000025">
    <property type="protein sequence ID" value="MBO1321539.1"/>
    <property type="molecule type" value="Genomic_DNA"/>
</dbReference>
<gene>
    <name evidence="2" type="ORF">J3U88_23875</name>
</gene>
<dbReference type="Proteomes" id="UP000664417">
    <property type="component" value="Unassembled WGS sequence"/>
</dbReference>
<keyword evidence="1" id="KW-1133">Transmembrane helix</keyword>
<dbReference type="AlphaFoldDB" id="A0A8J7U654"/>
<keyword evidence="1" id="KW-0812">Transmembrane</keyword>
<accession>A0A8J7U654</accession>
<reference evidence="2" key="1">
    <citation type="submission" date="2021-03" db="EMBL/GenBank/DDBJ databases">
        <authorList>
            <person name="Wang G."/>
        </authorList>
    </citation>
    <scope>NUCLEOTIDE SEQUENCE</scope>
    <source>
        <strain evidence="2">KCTC 12899</strain>
    </source>
</reference>
<evidence type="ECO:0000256" key="1">
    <source>
        <dbReference type="SAM" id="Phobius"/>
    </source>
</evidence>
<proteinExistence type="predicted"/>
<name>A0A8J7U654_9BACT</name>
<keyword evidence="1" id="KW-0472">Membrane</keyword>
<organism evidence="2 3">
    <name type="scientific">Acanthopleuribacter pedis</name>
    <dbReference type="NCBI Taxonomy" id="442870"/>
    <lineage>
        <taxon>Bacteria</taxon>
        <taxon>Pseudomonadati</taxon>
        <taxon>Acidobacteriota</taxon>
        <taxon>Holophagae</taxon>
        <taxon>Acanthopleuribacterales</taxon>
        <taxon>Acanthopleuribacteraceae</taxon>
        <taxon>Acanthopleuribacter</taxon>
    </lineage>
</organism>